<accession>A0A9Q0WW22</accession>
<dbReference type="SUPFAM" id="SSF54427">
    <property type="entry name" value="NTF2-like"/>
    <property type="match status" value="1"/>
</dbReference>
<comment type="caution">
    <text evidence="2">The sequence shown here is derived from an EMBL/GenBank/DDBJ whole genome shotgun (WGS) entry which is preliminary data.</text>
</comment>
<dbReference type="PANTHER" id="PTHR31723">
    <property type="entry name" value="PATHOGENESIS-RELATED FAMILY PROTEIN"/>
    <property type="match status" value="1"/>
</dbReference>
<sequence>MATSGVGEDKYRKFLYGEGERDTKWRFGSPPNYDAVNKLFEEGRTKVWPPGSLEEKVQNLVKTWEMEMFNKTCFDDYKSVDLKNYTFSLNGMKPVTLEEKRKLGGGYNTFLQTSLPEKFRVYNPAEETVESAHVAFTTAFPRGFALEVLQVYSGPPVIVYKFRHWGYMEGPFKGHAATGEVVELHGMSIFEVHPTLISCGRILYSFSGFFFLFFYTFNSFVFLPNQVDEHMKVVKVEFFMDRGELLGGLMKGASLDGSAAEAAPACPFLTGTG</sequence>
<dbReference type="OrthoDB" id="65445at2759"/>
<dbReference type="Gene3D" id="3.10.450.50">
    <property type="match status" value="1"/>
</dbReference>
<evidence type="ECO:0000313" key="2">
    <source>
        <dbReference type="EMBL" id="KAJ6774114.1"/>
    </source>
</evidence>
<gene>
    <name evidence="2" type="ORF">OIU79_017530</name>
</gene>
<feature type="transmembrane region" description="Helical" evidence="1">
    <location>
        <begin position="202"/>
        <end position="223"/>
    </location>
</feature>
<keyword evidence="1" id="KW-1133">Transmembrane helix</keyword>
<reference evidence="2" key="2">
    <citation type="journal article" date="2023" name="Int. J. Mol. Sci.">
        <title>De Novo Assembly and Annotation of 11 Diverse Shrub Willow (Salix) Genomes Reveals Novel Gene Organization in Sex-Linked Regions.</title>
        <authorList>
            <person name="Hyden B."/>
            <person name="Feng K."/>
            <person name="Yates T.B."/>
            <person name="Jawdy S."/>
            <person name="Cereghino C."/>
            <person name="Smart L.B."/>
            <person name="Muchero W."/>
        </authorList>
    </citation>
    <scope>NUCLEOTIDE SEQUENCE</scope>
    <source>
        <tissue evidence="2">Shoot tip</tissue>
    </source>
</reference>
<keyword evidence="1" id="KW-0472">Membrane</keyword>
<organism evidence="2 3">
    <name type="scientific">Salix purpurea</name>
    <name type="common">Purple osier willow</name>
    <dbReference type="NCBI Taxonomy" id="77065"/>
    <lineage>
        <taxon>Eukaryota</taxon>
        <taxon>Viridiplantae</taxon>
        <taxon>Streptophyta</taxon>
        <taxon>Embryophyta</taxon>
        <taxon>Tracheophyta</taxon>
        <taxon>Spermatophyta</taxon>
        <taxon>Magnoliopsida</taxon>
        <taxon>eudicotyledons</taxon>
        <taxon>Gunneridae</taxon>
        <taxon>Pentapetalae</taxon>
        <taxon>rosids</taxon>
        <taxon>fabids</taxon>
        <taxon>Malpighiales</taxon>
        <taxon>Salicaceae</taxon>
        <taxon>Saliceae</taxon>
        <taxon>Salix</taxon>
    </lineage>
</organism>
<evidence type="ECO:0000256" key="1">
    <source>
        <dbReference type="SAM" id="Phobius"/>
    </source>
</evidence>
<reference evidence="2" key="1">
    <citation type="submission" date="2022-11" db="EMBL/GenBank/DDBJ databases">
        <authorList>
            <person name="Hyden B.L."/>
            <person name="Feng K."/>
            <person name="Yates T."/>
            <person name="Jawdy S."/>
            <person name="Smart L.B."/>
            <person name="Muchero W."/>
        </authorList>
    </citation>
    <scope>NUCLEOTIDE SEQUENCE</scope>
    <source>
        <tissue evidence="2">Shoot tip</tissue>
    </source>
</reference>
<keyword evidence="3" id="KW-1185">Reference proteome</keyword>
<dbReference type="Proteomes" id="UP001151532">
    <property type="component" value="Chromosome 5"/>
</dbReference>
<dbReference type="EMBL" id="JAPFFK010000002">
    <property type="protein sequence ID" value="KAJ6774114.1"/>
    <property type="molecule type" value="Genomic_DNA"/>
</dbReference>
<name>A0A9Q0WW22_SALPP</name>
<dbReference type="PANTHER" id="PTHR31723:SF8">
    <property type="entry name" value="PATHOGEN-RELATED PROTEIN"/>
    <property type="match status" value="1"/>
</dbReference>
<dbReference type="InterPro" id="IPR053218">
    <property type="entry name" value="Pathogen-related_defense"/>
</dbReference>
<dbReference type="AlphaFoldDB" id="A0A9Q0WW22"/>
<evidence type="ECO:0000313" key="3">
    <source>
        <dbReference type="Proteomes" id="UP001151532"/>
    </source>
</evidence>
<dbReference type="InterPro" id="IPR032710">
    <property type="entry name" value="NTF2-like_dom_sf"/>
</dbReference>
<protein>
    <submittedName>
        <fullName evidence="2">PATHOGEN-RELATED PROTEIN-LIKE</fullName>
    </submittedName>
</protein>
<keyword evidence="1" id="KW-0812">Transmembrane</keyword>
<proteinExistence type="predicted"/>